<dbReference type="Pfam" id="PF02518">
    <property type="entry name" value="HATPase_c"/>
    <property type="match status" value="1"/>
</dbReference>
<keyword evidence="4" id="KW-0808">Transferase</keyword>
<dbReference type="InterPro" id="IPR004358">
    <property type="entry name" value="Sig_transdc_His_kin-like_C"/>
</dbReference>
<organism evidence="8 9">
    <name type="scientific">Clostridium frigoriphilum</name>
    <dbReference type="NCBI Taxonomy" id="443253"/>
    <lineage>
        <taxon>Bacteria</taxon>
        <taxon>Bacillati</taxon>
        <taxon>Bacillota</taxon>
        <taxon>Clostridia</taxon>
        <taxon>Eubacteriales</taxon>
        <taxon>Clostridiaceae</taxon>
        <taxon>Clostridium</taxon>
    </lineage>
</organism>
<keyword evidence="3" id="KW-0597">Phosphoprotein</keyword>
<name>A0ABU7UIR6_9CLOT</name>
<keyword evidence="6" id="KW-1133">Transmembrane helix</keyword>
<keyword evidence="5" id="KW-0902">Two-component regulatory system</keyword>
<protein>
    <recommendedName>
        <fullName evidence="2">histidine kinase</fullName>
        <ecNumber evidence="2">2.7.13.3</ecNumber>
    </recommendedName>
</protein>
<dbReference type="InterPro" id="IPR003594">
    <property type="entry name" value="HATPase_dom"/>
</dbReference>
<evidence type="ECO:0000313" key="9">
    <source>
        <dbReference type="Proteomes" id="UP001498469"/>
    </source>
</evidence>
<dbReference type="Proteomes" id="UP001498469">
    <property type="component" value="Unassembled WGS sequence"/>
</dbReference>
<dbReference type="InterPro" id="IPR036890">
    <property type="entry name" value="HATPase_C_sf"/>
</dbReference>
<dbReference type="PANTHER" id="PTHR43547">
    <property type="entry name" value="TWO-COMPONENT HISTIDINE KINASE"/>
    <property type="match status" value="1"/>
</dbReference>
<feature type="domain" description="Histidine kinase" evidence="7">
    <location>
        <begin position="322"/>
        <end position="429"/>
    </location>
</feature>
<evidence type="ECO:0000313" key="8">
    <source>
        <dbReference type="EMBL" id="MEF2110729.1"/>
    </source>
</evidence>
<evidence type="ECO:0000256" key="3">
    <source>
        <dbReference type="ARBA" id="ARBA00022553"/>
    </source>
</evidence>
<comment type="caution">
    <text evidence="8">The sequence shown here is derived from an EMBL/GenBank/DDBJ whole genome shotgun (WGS) entry which is preliminary data.</text>
</comment>
<keyword evidence="9" id="KW-1185">Reference proteome</keyword>
<dbReference type="SMART" id="SM00387">
    <property type="entry name" value="HATPase_c"/>
    <property type="match status" value="1"/>
</dbReference>
<evidence type="ECO:0000256" key="4">
    <source>
        <dbReference type="ARBA" id="ARBA00022777"/>
    </source>
</evidence>
<reference evidence="8 9" key="1">
    <citation type="submission" date="2023-11" db="EMBL/GenBank/DDBJ databases">
        <title>Draft genome sequence of a psychrophilic Clostridium strain from permafrost water brine.</title>
        <authorList>
            <person name="Shcherbakova V.A."/>
            <person name="Trubitsyn V.E."/>
            <person name="Zakharyuk A.G."/>
        </authorList>
    </citation>
    <scope>NUCLEOTIDE SEQUENCE [LARGE SCALE GENOMIC DNA]</scope>
    <source>
        <strain evidence="8 9">14F</strain>
    </source>
</reference>
<dbReference type="PROSITE" id="PS50109">
    <property type="entry name" value="HIS_KIN"/>
    <property type="match status" value="1"/>
</dbReference>
<evidence type="ECO:0000259" key="7">
    <source>
        <dbReference type="PROSITE" id="PS50109"/>
    </source>
</evidence>
<feature type="transmembrane region" description="Helical" evidence="6">
    <location>
        <begin position="60"/>
        <end position="80"/>
    </location>
</feature>
<keyword evidence="6" id="KW-0472">Membrane</keyword>
<dbReference type="Gene3D" id="3.30.565.10">
    <property type="entry name" value="Histidine kinase-like ATPase, C-terminal domain"/>
    <property type="match status" value="1"/>
</dbReference>
<keyword evidence="6" id="KW-0812">Transmembrane</keyword>
<dbReference type="SUPFAM" id="SSF55874">
    <property type="entry name" value="ATPase domain of HSP90 chaperone/DNA topoisomerase II/histidine kinase"/>
    <property type="match status" value="1"/>
</dbReference>
<feature type="transmembrane region" description="Helical" evidence="6">
    <location>
        <begin position="148"/>
        <end position="171"/>
    </location>
</feature>
<dbReference type="EMBL" id="JAZHFS010000001">
    <property type="protein sequence ID" value="MEF2110729.1"/>
    <property type="molecule type" value="Genomic_DNA"/>
</dbReference>
<feature type="transmembrane region" description="Helical" evidence="6">
    <location>
        <begin position="36"/>
        <end position="53"/>
    </location>
</feature>
<evidence type="ECO:0000256" key="6">
    <source>
        <dbReference type="SAM" id="Phobius"/>
    </source>
</evidence>
<dbReference type="GO" id="GO:0005524">
    <property type="term" value="F:ATP binding"/>
    <property type="evidence" value="ECO:0007669"/>
    <property type="project" value="UniProtKB-KW"/>
</dbReference>
<accession>A0ABU7UIR6</accession>
<sequence length="435" mass="50274">MFEQMSNKMKRIKPVFIIAIGVALASQININFFLPGFIVTLSIVILPVFLYFYKQFNPIEILFATGIISPIYRGMFLYFGTNNLHITIGIIGADVLFYFSYGILFYLLYWKKEKKGLTDLFFSAFLCDFFSNIIEISIMLRFRGYSYIMFQDLAIIAIVRAIITVCIILLLKYYKSLLIKEEHEERYRKLILMTSSMKSEIYFMNKNNSDIEGVMKKAYLLYKTISEQKYPTELKNLSLDIAKDVHEIKKDYISVIKGLEEMVGKKTDTTEADTVKMNIKDIVNIIKIDVLEYIKINKFNVYLEFKLEDNFNVVEHFYIVCILRNLIYNSIEAMEDIKNGHVKILIKKSEYDCIFVVTDNGKGIKEEDIEFIFNPGFSTKFNTQTGDICRGIGLAHVKGIINDVFVGTIEVQSTLGKGTEFTIKIKEDNMEGVSV</sequence>
<dbReference type="RefSeq" id="WP_331701050.1">
    <property type="nucleotide sequence ID" value="NZ_JAZHFS010000001.1"/>
</dbReference>
<evidence type="ECO:0000256" key="5">
    <source>
        <dbReference type="ARBA" id="ARBA00023012"/>
    </source>
</evidence>
<proteinExistence type="predicted"/>
<comment type="catalytic activity">
    <reaction evidence="1">
        <text>ATP + protein L-histidine = ADP + protein N-phospho-L-histidine.</text>
        <dbReference type="EC" id="2.7.13.3"/>
    </reaction>
</comment>
<keyword evidence="8" id="KW-0067">ATP-binding</keyword>
<gene>
    <name evidence="8" type="ORF">SJI18_00225</name>
</gene>
<evidence type="ECO:0000256" key="1">
    <source>
        <dbReference type="ARBA" id="ARBA00000085"/>
    </source>
</evidence>
<feature type="transmembrane region" description="Helical" evidence="6">
    <location>
        <begin position="86"/>
        <end position="108"/>
    </location>
</feature>
<keyword evidence="4" id="KW-0418">Kinase</keyword>
<dbReference type="PANTHER" id="PTHR43547:SF10">
    <property type="entry name" value="SENSOR HISTIDINE KINASE DCUS"/>
    <property type="match status" value="1"/>
</dbReference>
<keyword evidence="8" id="KW-0547">Nucleotide-binding</keyword>
<evidence type="ECO:0000256" key="2">
    <source>
        <dbReference type="ARBA" id="ARBA00012438"/>
    </source>
</evidence>
<feature type="transmembrane region" description="Helical" evidence="6">
    <location>
        <begin position="120"/>
        <end position="142"/>
    </location>
</feature>
<dbReference type="PRINTS" id="PR00344">
    <property type="entry name" value="BCTRLSENSOR"/>
</dbReference>
<dbReference type="InterPro" id="IPR005467">
    <property type="entry name" value="His_kinase_dom"/>
</dbReference>
<feature type="transmembrane region" description="Helical" evidence="6">
    <location>
        <begin position="12"/>
        <end position="30"/>
    </location>
</feature>
<dbReference type="EC" id="2.7.13.3" evidence="2"/>